<evidence type="ECO:0000256" key="1">
    <source>
        <dbReference type="SAM" id="SignalP"/>
    </source>
</evidence>
<dbReference type="GeneID" id="19905035"/>
<keyword evidence="4" id="KW-1185">Reference proteome</keyword>
<dbReference type="HOGENOM" id="CLU_1390154_0_0_1"/>
<evidence type="ECO:0000259" key="2">
    <source>
        <dbReference type="Pfam" id="PF26534"/>
    </source>
</evidence>
<feature type="chain" id="PRO_5004450384" description="NTF2-like domain-containing protein" evidence="1">
    <location>
        <begin position="21"/>
        <end position="194"/>
    </location>
</feature>
<dbReference type="EMBL" id="JH767596">
    <property type="protein sequence ID" value="EON68400.1"/>
    <property type="molecule type" value="Genomic_DNA"/>
</dbReference>
<dbReference type="AlphaFoldDB" id="R7Z2H8"/>
<feature type="signal peptide" evidence="1">
    <location>
        <begin position="1"/>
        <end position="20"/>
    </location>
</feature>
<dbReference type="Proteomes" id="UP000016924">
    <property type="component" value="Unassembled WGS sequence"/>
</dbReference>
<dbReference type="OrthoDB" id="5596743at2759"/>
<dbReference type="Pfam" id="PF26534">
    <property type="entry name" value="NTF2_7"/>
    <property type="match status" value="1"/>
</dbReference>
<feature type="domain" description="NTF2-like" evidence="2">
    <location>
        <begin position="44"/>
        <end position="192"/>
    </location>
</feature>
<organism evidence="3 4">
    <name type="scientific">Coniosporium apollinis (strain CBS 100218)</name>
    <name type="common">Rock-inhabiting black yeast</name>
    <dbReference type="NCBI Taxonomy" id="1168221"/>
    <lineage>
        <taxon>Eukaryota</taxon>
        <taxon>Fungi</taxon>
        <taxon>Dikarya</taxon>
        <taxon>Ascomycota</taxon>
        <taxon>Pezizomycotina</taxon>
        <taxon>Dothideomycetes</taxon>
        <taxon>Dothideomycetes incertae sedis</taxon>
        <taxon>Coniosporium</taxon>
    </lineage>
</organism>
<dbReference type="OMA" id="DYSEYNN"/>
<dbReference type="RefSeq" id="XP_007783717.1">
    <property type="nucleotide sequence ID" value="XM_007785527.1"/>
</dbReference>
<proteinExistence type="predicted"/>
<evidence type="ECO:0000313" key="4">
    <source>
        <dbReference type="Proteomes" id="UP000016924"/>
    </source>
</evidence>
<sequence>MVIFNSIFVLLALLLSGMLALPSPDNTRNYHEGDDHEEDRHDRDCLTDNEARFLADTFKYFYIRLDPRLVEKYMAPDFHDYSDSYISLYLNGSKALGSPVSASRDEFIQNHFVDPPVYPEGSPNWFILEDIFHTCTKISFRWVLEPDGTFNIGPLPIRGNNVMHTVKRDGKWLMKAEWSEFNTYAWAQNLGVCA</sequence>
<dbReference type="InterPro" id="IPR058645">
    <property type="entry name" value="NTF2-like_dom_7"/>
</dbReference>
<gene>
    <name evidence="3" type="ORF">W97_07724</name>
</gene>
<keyword evidence="1" id="KW-0732">Signal</keyword>
<reference evidence="4" key="1">
    <citation type="submission" date="2012-06" db="EMBL/GenBank/DDBJ databases">
        <title>The genome sequence of Coniosporium apollinis CBS 100218.</title>
        <authorList>
            <consortium name="The Broad Institute Genome Sequencing Platform"/>
            <person name="Cuomo C."/>
            <person name="Gorbushina A."/>
            <person name="Noack S."/>
            <person name="Walker B."/>
            <person name="Young S.K."/>
            <person name="Zeng Q."/>
            <person name="Gargeya S."/>
            <person name="Fitzgerald M."/>
            <person name="Haas B."/>
            <person name="Abouelleil A."/>
            <person name="Alvarado L."/>
            <person name="Arachchi H.M."/>
            <person name="Berlin A.M."/>
            <person name="Chapman S.B."/>
            <person name="Goldberg J."/>
            <person name="Griggs A."/>
            <person name="Gujja S."/>
            <person name="Hansen M."/>
            <person name="Howarth C."/>
            <person name="Imamovic A."/>
            <person name="Larimer J."/>
            <person name="McCowan C."/>
            <person name="Montmayeur A."/>
            <person name="Murphy C."/>
            <person name="Neiman D."/>
            <person name="Pearson M."/>
            <person name="Priest M."/>
            <person name="Roberts A."/>
            <person name="Saif S."/>
            <person name="Shea T."/>
            <person name="Sisk P."/>
            <person name="Sykes S."/>
            <person name="Wortman J."/>
            <person name="Nusbaum C."/>
            <person name="Birren B."/>
        </authorList>
    </citation>
    <scope>NUCLEOTIDE SEQUENCE [LARGE SCALE GENOMIC DNA]</scope>
    <source>
        <strain evidence="4">CBS 100218</strain>
    </source>
</reference>
<accession>R7Z2H8</accession>
<protein>
    <recommendedName>
        <fullName evidence="2">NTF2-like domain-containing protein</fullName>
    </recommendedName>
</protein>
<evidence type="ECO:0000313" key="3">
    <source>
        <dbReference type="EMBL" id="EON68400.1"/>
    </source>
</evidence>
<name>R7Z2H8_CONA1</name>
<dbReference type="eggNOG" id="ENOG502T5KN">
    <property type="taxonomic scope" value="Eukaryota"/>
</dbReference>